<evidence type="ECO:0000313" key="6">
    <source>
        <dbReference type="Proteomes" id="UP000199354"/>
    </source>
</evidence>
<keyword evidence="6" id="KW-1185">Reference proteome</keyword>
<dbReference type="GO" id="GO:0019825">
    <property type="term" value="F:oxygen binding"/>
    <property type="evidence" value="ECO:0007669"/>
    <property type="project" value="InterPro"/>
</dbReference>
<dbReference type="Gene3D" id="1.10.490.10">
    <property type="entry name" value="Globins"/>
    <property type="match status" value="1"/>
</dbReference>
<organism evidence="5 6">
    <name type="scientific">Flavobacterium caeni</name>
    <dbReference type="NCBI Taxonomy" id="490189"/>
    <lineage>
        <taxon>Bacteria</taxon>
        <taxon>Pseudomonadati</taxon>
        <taxon>Bacteroidota</taxon>
        <taxon>Flavobacteriia</taxon>
        <taxon>Flavobacteriales</taxon>
        <taxon>Flavobacteriaceae</taxon>
        <taxon>Flavobacterium</taxon>
    </lineage>
</organism>
<dbReference type="GO" id="GO:0046872">
    <property type="term" value="F:metal ion binding"/>
    <property type="evidence" value="ECO:0007669"/>
    <property type="project" value="UniProtKB-KW"/>
</dbReference>
<dbReference type="Pfam" id="PF01152">
    <property type="entry name" value="Bac_globin"/>
    <property type="match status" value="1"/>
</dbReference>
<evidence type="ECO:0000256" key="3">
    <source>
        <dbReference type="ARBA" id="ARBA00022723"/>
    </source>
</evidence>
<keyword evidence="4" id="KW-0408">Iron</keyword>
<evidence type="ECO:0000256" key="2">
    <source>
        <dbReference type="ARBA" id="ARBA00022617"/>
    </source>
</evidence>
<dbReference type="InterPro" id="IPR009050">
    <property type="entry name" value="Globin-like_sf"/>
</dbReference>
<sequence>MTDIQTRADLEKLMAQFYDKLLADASISYIFTDVAKIDLVTHLPKIVDFWEVVVLHSGQYQKNVLQIHLDLHAMTPLEPQHFNTWLGHLHQTVDELFVGENAENLKTRALSVATVMQLKMQKTG</sequence>
<reference evidence="5 6" key="1">
    <citation type="submission" date="2016-10" db="EMBL/GenBank/DDBJ databases">
        <authorList>
            <person name="de Groot N.N."/>
        </authorList>
    </citation>
    <scope>NUCLEOTIDE SEQUENCE [LARGE SCALE GENOMIC DNA]</scope>
    <source>
        <strain evidence="5 6">CGMCC 1.7031</strain>
    </source>
</reference>
<name>A0A1G5F5J7_9FLAO</name>
<dbReference type="GO" id="GO:0020037">
    <property type="term" value="F:heme binding"/>
    <property type="evidence" value="ECO:0007669"/>
    <property type="project" value="InterPro"/>
</dbReference>
<keyword evidence="1" id="KW-0813">Transport</keyword>
<proteinExistence type="predicted"/>
<dbReference type="InterPro" id="IPR012292">
    <property type="entry name" value="Globin/Proto"/>
</dbReference>
<dbReference type="STRING" id="490189.SAMN02927903_01173"/>
<dbReference type="EMBL" id="FMVF01000005">
    <property type="protein sequence ID" value="SCY34371.1"/>
    <property type="molecule type" value="Genomic_DNA"/>
</dbReference>
<evidence type="ECO:0000256" key="1">
    <source>
        <dbReference type="ARBA" id="ARBA00022448"/>
    </source>
</evidence>
<dbReference type="SUPFAM" id="SSF46458">
    <property type="entry name" value="Globin-like"/>
    <property type="match status" value="1"/>
</dbReference>
<evidence type="ECO:0000256" key="4">
    <source>
        <dbReference type="ARBA" id="ARBA00023004"/>
    </source>
</evidence>
<keyword evidence="3" id="KW-0479">Metal-binding</keyword>
<accession>A0A1G5F5J7</accession>
<dbReference type="RefSeq" id="WP_091141374.1">
    <property type="nucleotide sequence ID" value="NZ_FMVF01000005.1"/>
</dbReference>
<dbReference type="AlphaFoldDB" id="A0A1G5F5J7"/>
<dbReference type="CDD" id="cd08916">
    <property type="entry name" value="TrHb3_P"/>
    <property type="match status" value="1"/>
</dbReference>
<gene>
    <name evidence="5" type="ORF">SAMN02927903_01173</name>
</gene>
<dbReference type="Proteomes" id="UP000199354">
    <property type="component" value="Unassembled WGS sequence"/>
</dbReference>
<evidence type="ECO:0000313" key="5">
    <source>
        <dbReference type="EMBL" id="SCY34371.1"/>
    </source>
</evidence>
<dbReference type="InterPro" id="IPR001486">
    <property type="entry name" value="Hemoglobin_trunc"/>
</dbReference>
<dbReference type="OrthoDB" id="25954at2"/>
<protein>
    <submittedName>
        <fullName evidence="5">Hemoglobin</fullName>
    </submittedName>
</protein>
<keyword evidence="2" id="KW-0349">Heme</keyword>